<keyword evidence="2" id="KW-1185">Reference proteome</keyword>
<sequence>MFVQVPTDMDEVQMRQLQLKQQGETVTEDVIIRQAVLDIFQNLLDQIEDGHYDTAAWQDETLTVTDINGDLMATVKPKEETFIADFRKSSDATEEYLEQEAIRAAGGR</sequence>
<dbReference type="AlphaFoldDB" id="A0AAC8UVL7"/>
<proteinExistence type="predicted"/>
<dbReference type="RefSeq" id="WP_048734145.1">
    <property type="nucleotide sequence ID" value="NZ_CP012033.1"/>
</dbReference>
<gene>
    <name evidence="1" type="ORF">ABN16_06705</name>
</gene>
<evidence type="ECO:0000313" key="2">
    <source>
        <dbReference type="Proteomes" id="UP000036000"/>
    </source>
</evidence>
<dbReference type="Proteomes" id="UP000036000">
    <property type="component" value="Chromosome"/>
</dbReference>
<protein>
    <submittedName>
        <fullName evidence="1">Uncharacterized protein</fullName>
    </submittedName>
</protein>
<organism evidence="1 2">
    <name type="scientific">Levilactobacillus koreensis</name>
    <dbReference type="NCBI Taxonomy" id="637971"/>
    <lineage>
        <taxon>Bacteria</taxon>
        <taxon>Bacillati</taxon>
        <taxon>Bacillota</taxon>
        <taxon>Bacilli</taxon>
        <taxon>Lactobacillales</taxon>
        <taxon>Lactobacillaceae</taxon>
        <taxon>Levilactobacillus</taxon>
    </lineage>
</organism>
<dbReference type="EMBL" id="CP012033">
    <property type="protein sequence ID" value="AKP64718.1"/>
    <property type="molecule type" value="Genomic_DNA"/>
</dbReference>
<dbReference type="KEGG" id="lko:ABN16_06705"/>
<name>A0AAC8UVL7_9LACO</name>
<reference evidence="1 2" key="1">
    <citation type="submission" date="2015-07" db="EMBL/GenBank/DDBJ databases">
        <title>Lactobacillus korensis/26-25/ whole genome sequencing.</title>
        <authorList>
            <person name="Kim M.K."/>
            <person name="Im W.-T."/>
            <person name="Srinivasan S."/>
            <person name="Lee J.-J."/>
        </authorList>
    </citation>
    <scope>NUCLEOTIDE SEQUENCE [LARGE SCALE GENOMIC DNA]</scope>
    <source>
        <strain evidence="1 2">26-25</strain>
    </source>
</reference>
<accession>A0AAC8UVL7</accession>
<evidence type="ECO:0000313" key="1">
    <source>
        <dbReference type="EMBL" id="AKP64718.1"/>
    </source>
</evidence>